<dbReference type="OrthoDB" id="5241724at2"/>
<dbReference type="InterPro" id="IPR019490">
    <property type="entry name" value="Glu6P/Mann6P_isomerase_C"/>
</dbReference>
<sequence length="384" mass="39162">MPYIDDALLDDPDHLARCDRRGVLRSLATAGAQVRQAVTLADEAGIERIASAHRPRAVVVVASGGSAVVGDVVSLLVEQGSPTPVHALQGGPLPAWVGPLDLVVALSLSGAEAGAVTIAHEAARRGAAVLTVGAADSPLADAAQRARGVHVPVGHGPVSSRTALWGLVSPVAVALGHVGLVQPGTIAWEEVARALDRVAEECRPDSPAFVNPAKVHALALAETLPMVLADGPVAGVAARRAGSMLARTARVPATVGELPHAASEVVACFDGPHATGAGWEATRAPVPDGGRDIFADPFLDAPAQIPLGLWVLGAGGLSPMAQRVSTVAQRAGVRLVDTLVEEAAPLEELARLVARVDFTATWLAIGLGLDPGVSPHLAELRESD</sequence>
<dbReference type="GO" id="GO:0004347">
    <property type="term" value="F:glucose-6-phosphate isomerase activity"/>
    <property type="evidence" value="ECO:0007669"/>
    <property type="project" value="InterPro"/>
</dbReference>
<dbReference type="PROSITE" id="PS51464">
    <property type="entry name" value="SIS"/>
    <property type="match status" value="1"/>
</dbReference>
<dbReference type="GO" id="GO:1901135">
    <property type="term" value="P:carbohydrate derivative metabolic process"/>
    <property type="evidence" value="ECO:0007669"/>
    <property type="project" value="InterPro"/>
</dbReference>
<keyword evidence="5" id="KW-1185">Reference proteome</keyword>
<dbReference type="AlphaFoldDB" id="A0A212TZQ3"/>
<gene>
    <name evidence="4" type="ORF">SAMN05445756_1502</name>
</gene>
<proteinExistence type="inferred from homology"/>
<evidence type="ECO:0000313" key="4">
    <source>
        <dbReference type="EMBL" id="SNC71468.1"/>
    </source>
</evidence>
<comment type="similarity">
    <text evidence="1">Belongs to the PGI/PMI family.</text>
</comment>
<evidence type="ECO:0000256" key="2">
    <source>
        <dbReference type="ARBA" id="ARBA00023235"/>
    </source>
</evidence>
<evidence type="ECO:0000259" key="3">
    <source>
        <dbReference type="PROSITE" id="PS51464"/>
    </source>
</evidence>
<feature type="domain" description="SIS" evidence="3">
    <location>
        <begin position="45"/>
        <end position="183"/>
    </location>
</feature>
<organism evidence="4 5">
    <name type="scientific">Kytococcus aerolatus</name>
    <dbReference type="NCBI Taxonomy" id="592308"/>
    <lineage>
        <taxon>Bacteria</taxon>
        <taxon>Bacillati</taxon>
        <taxon>Actinomycetota</taxon>
        <taxon>Actinomycetes</taxon>
        <taxon>Micrococcales</taxon>
        <taxon>Kytococcaceae</taxon>
        <taxon>Kytococcus</taxon>
    </lineage>
</organism>
<name>A0A212TZQ3_9MICO</name>
<dbReference type="Proteomes" id="UP000198122">
    <property type="component" value="Unassembled WGS sequence"/>
</dbReference>
<dbReference type="EMBL" id="FYEZ01000002">
    <property type="protein sequence ID" value="SNC71468.1"/>
    <property type="molecule type" value="Genomic_DNA"/>
</dbReference>
<evidence type="ECO:0000313" key="5">
    <source>
        <dbReference type="Proteomes" id="UP000198122"/>
    </source>
</evidence>
<dbReference type="Pfam" id="PF10432">
    <property type="entry name" value="bact-PGI_C"/>
    <property type="match status" value="1"/>
</dbReference>
<dbReference type="GO" id="GO:0097367">
    <property type="term" value="F:carbohydrate derivative binding"/>
    <property type="evidence" value="ECO:0007669"/>
    <property type="project" value="InterPro"/>
</dbReference>
<dbReference type="InterPro" id="IPR046348">
    <property type="entry name" value="SIS_dom_sf"/>
</dbReference>
<reference evidence="4 5" key="1">
    <citation type="submission" date="2017-06" db="EMBL/GenBank/DDBJ databases">
        <authorList>
            <person name="Kim H.J."/>
            <person name="Triplett B.A."/>
        </authorList>
    </citation>
    <scope>NUCLEOTIDE SEQUENCE [LARGE SCALE GENOMIC DNA]</scope>
    <source>
        <strain evidence="4 5">DSM 22179</strain>
    </source>
</reference>
<dbReference type="GO" id="GO:0004476">
    <property type="term" value="F:mannose-6-phosphate isomerase activity"/>
    <property type="evidence" value="ECO:0007669"/>
    <property type="project" value="InterPro"/>
</dbReference>
<dbReference type="Gene3D" id="3.40.50.10490">
    <property type="entry name" value="Glucose-6-phosphate isomerase like protein, domain 1"/>
    <property type="match status" value="2"/>
</dbReference>
<protein>
    <submittedName>
        <fullName evidence="4">Phospho-glucose isomerase C-terminal SIS domain-containing protein</fullName>
    </submittedName>
</protein>
<dbReference type="InterPro" id="IPR001347">
    <property type="entry name" value="SIS_dom"/>
</dbReference>
<evidence type="ECO:0000256" key="1">
    <source>
        <dbReference type="ARBA" id="ARBA00010523"/>
    </source>
</evidence>
<accession>A0A212TZQ3</accession>
<dbReference type="RefSeq" id="WP_088818465.1">
    <property type="nucleotide sequence ID" value="NZ_FYEZ01000002.1"/>
</dbReference>
<dbReference type="SUPFAM" id="SSF53697">
    <property type="entry name" value="SIS domain"/>
    <property type="match status" value="1"/>
</dbReference>
<dbReference type="GO" id="GO:0005975">
    <property type="term" value="P:carbohydrate metabolic process"/>
    <property type="evidence" value="ECO:0007669"/>
    <property type="project" value="InterPro"/>
</dbReference>
<keyword evidence="2 4" id="KW-0413">Isomerase</keyword>